<dbReference type="EMBL" id="JAFEUZ010000028">
    <property type="protein sequence ID" value="KAG5474240.1"/>
    <property type="molecule type" value="Genomic_DNA"/>
</dbReference>
<evidence type="ECO:0000313" key="2">
    <source>
        <dbReference type="Proteomes" id="UP000673552"/>
    </source>
</evidence>
<gene>
    <name evidence="1" type="ORF">LSCM1_03018</name>
</gene>
<name>A0A836GYG1_9TRYP</name>
<organism evidence="1 2">
    <name type="scientific">Leishmania martiniquensis</name>
    <dbReference type="NCBI Taxonomy" id="1580590"/>
    <lineage>
        <taxon>Eukaryota</taxon>
        <taxon>Discoba</taxon>
        <taxon>Euglenozoa</taxon>
        <taxon>Kinetoplastea</taxon>
        <taxon>Metakinetoplastina</taxon>
        <taxon>Trypanosomatida</taxon>
        <taxon>Trypanosomatidae</taxon>
        <taxon>Leishmaniinae</taxon>
        <taxon>Leishmania</taxon>
    </lineage>
</organism>
<sequence>MSILTRHELRRSASSIATELWSPDELYNTDPGVDVLQPALKPLEVDADRFYAFRLSLLLAPFEVLEDYRAPQGEGTGRRGDDGVLDVRCIEMHWDGQPDCSTMGIIAEQCKTTSWFRFSSTLCSRSFVVDRSAGHIQTLVAALRYSFPHLLFPADLEMRQPACNVLFEFIVHHWSRLSAYLPLLYFLFEIHERAFLAFYKQLGILVQTRKSNDIAACDVLKPKKSGKMFSWFSSKPKEAELGVNEKLQMINNLKAMLPPMFEKRYMLALANSEQFNRMQNFCRRYVGSLQEEASTYQTLAEAFATHPLTSSPVAGWYPTSALELLEKDSADSKQIATCVHRFALRKSSLTGELLLPELKAISQCELEIGVVSSSLVTFFEDLMMRTNMVNENTMQLSGKMPLPAGCEASVRPESLANAREINGRFTVELSSRNEEFDAEVAHAEAVIRTRMKRLCILWGNAVKAIASCASAEYYEEYLCSLAPRRTDDATGDWSASHPLKRCLGVEDGVEESVCTVYRNDGQGTVTCGP</sequence>
<evidence type="ECO:0000313" key="1">
    <source>
        <dbReference type="EMBL" id="KAG5474240.1"/>
    </source>
</evidence>
<reference evidence="1 2" key="1">
    <citation type="submission" date="2021-03" db="EMBL/GenBank/DDBJ databases">
        <title>Leishmania (Mundinia) martiniquensis Genome sequencing and assembly.</title>
        <authorList>
            <person name="Almutairi H."/>
            <person name="Gatherer D."/>
        </authorList>
    </citation>
    <scope>NUCLEOTIDE SEQUENCE [LARGE SCALE GENOMIC DNA]</scope>
    <source>
        <strain evidence="1">LSCM1</strain>
    </source>
</reference>
<accession>A0A836GYG1</accession>
<keyword evidence="2" id="KW-1185">Reference proteome</keyword>
<dbReference type="GeneID" id="92513084"/>
<dbReference type="Proteomes" id="UP000673552">
    <property type="component" value="Chromosome 28"/>
</dbReference>
<dbReference type="SMR" id="A0A836GYG1"/>
<comment type="caution">
    <text evidence="1">The sequence shown here is derived from an EMBL/GenBank/DDBJ whole genome shotgun (WGS) entry which is preliminary data.</text>
</comment>
<proteinExistence type="predicted"/>
<dbReference type="OrthoDB" id="270825at2759"/>
<dbReference type="KEGG" id="lmat:92513084"/>
<dbReference type="RefSeq" id="XP_067177182.1">
    <property type="nucleotide sequence ID" value="XM_067320572.1"/>
</dbReference>
<protein>
    <submittedName>
        <fullName evidence="1">Uncharacterized protein</fullName>
    </submittedName>
</protein>
<dbReference type="AlphaFoldDB" id="A0A836GYG1"/>